<keyword evidence="2" id="KW-1185">Reference proteome</keyword>
<evidence type="ECO:0000313" key="2">
    <source>
        <dbReference type="Proteomes" id="UP000479710"/>
    </source>
</evidence>
<gene>
    <name evidence="1" type="ORF">E2562_019251</name>
</gene>
<protein>
    <submittedName>
        <fullName evidence="1">Uncharacterized protein</fullName>
    </submittedName>
</protein>
<dbReference type="EMBL" id="SPHZ02000001">
    <property type="protein sequence ID" value="KAF0933791.1"/>
    <property type="molecule type" value="Genomic_DNA"/>
</dbReference>
<accession>A0A6G1FAE4</accession>
<sequence length="86" mass="9386">MLGFGGTCFNAREFFTTDFPKYCITMLNTFGAADDLDADHDDAPLQFCSIDNVLGLATPPGLVNREVQEELMMVSGEEPASFTQAK</sequence>
<organism evidence="1 2">
    <name type="scientific">Oryza meyeriana var. granulata</name>
    <dbReference type="NCBI Taxonomy" id="110450"/>
    <lineage>
        <taxon>Eukaryota</taxon>
        <taxon>Viridiplantae</taxon>
        <taxon>Streptophyta</taxon>
        <taxon>Embryophyta</taxon>
        <taxon>Tracheophyta</taxon>
        <taxon>Spermatophyta</taxon>
        <taxon>Magnoliopsida</taxon>
        <taxon>Liliopsida</taxon>
        <taxon>Poales</taxon>
        <taxon>Poaceae</taxon>
        <taxon>BOP clade</taxon>
        <taxon>Oryzoideae</taxon>
        <taxon>Oryzeae</taxon>
        <taxon>Oryzinae</taxon>
        <taxon>Oryza</taxon>
        <taxon>Oryza meyeriana</taxon>
    </lineage>
</organism>
<dbReference type="AlphaFoldDB" id="A0A6G1FAE4"/>
<reference evidence="1 2" key="1">
    <citation type="submission" date="2019-11" db="EMBL/GenBank/DDBJ databases">
        <title>Whole genome sequence of Oryza granulata.</title>
        <authorList>
            <person name="Li W."/>
        </authorList>
    </citation>
    <scope>NUCLEOTIDE SEQUENCE [LARGE SCALE GENOMIC DNA]</scope>
    <source>
        <strain evidence="2">cv. Menghai</strain>
        <tissue evidence="1">Leaf</tissue>
    </source>
</reference>
<evidence type="ECO:0000313" key="1">
    <source>
        <dbReference type="EMBL" id="KAF0933791.1"/>
    </source>
</evidence>
<comment type="caution">
    <text evidence="1">The sequence shown here is derived from an EMBL/GenBank/DDBJ whole genome shotgun (WGS) entry which is preliminary data.</text>
</comment>
<name>A0A6G1FAE4_9ORYZ</name>
<proteinExistence type="predicted"/>
<dbReference type="Proteomes" id="UP000479710">
    <property type="component" value="Unassembled WGS sequence"/>
</dbReference>